<dbReference type="KEGG" id="aaco:K1I37_03305"/>
<sequence length="316" mass="35117">MKEITLCIGHGSRDGDGNEEFIRFVDKLREAAPDKHFEVSFLELATPTILDGIDACVRAGATRIVAVPIILLAASHTKLEIPEFLDAGRAKYPDVEIIYGRNIGLHERIVDLLTTRYQEHLLNLPTPVAEPEDTAIVLMGRGSSDPDANGDLYKIARQIWEHTGVHTVEVCFTGITFPSLSDGVRRAIALGAKQIVVVPYFLFTGVLIKRMRDVLATLQAEHPQVQMTMADYFGAHPYLVEVVLSRRDEAIAGHAFMNCDLCKYRKAALHDHHHHHDHAHAHAHAHHHHGDAHDHAHDHPHPHHHEANPTPVGEGA</sequence>
<dbReference type="Gene3D" id="3.40.50.1400">
    <property type="match status" value="2"/>
</dbReference>
<dbReference type="eggNOG" id="COG2138">
    <property type="taxonomic scope" value="Bacteria"/>
</dbReference>
<gene>
    <name evidence="2" type="ORF">K1I37_03305</name>
</gene>
<dbReference type="OrthoDB" id="9797895at2"/>
<dbReference type="PANTHER" id="PTHR33542">
    <property type="entry name" value="SIROHYDROCHLORIN FERROCHELATASE, CHLOROPLASTIC"/>
    <property type="match status" value="1"/>
</dbReference>
<dbReference type="SUPFAM" id="SSF53800">
    <property type="entry name" value="Chelatase"/>
    <property type="match status" value="1"/>
</dbReference>
<accession>T0BDY4</accession>
<dbReference type="CDD" id="cd03414">
    <property type="entry name" value="CbiX_SirB_C"/>
    <property type="match status" value="1"/>
</dbReference>
<name>T0BDY4_ALIAG</name>
<keyword evidence="3" id="KW-1185">Reference proteome</keyword>
<reference evidence="3" key="1">
    <citation type="journal article" date="2022" name="G3 (Bethesda)">
        <title>Unveiling the complete genome sequence of Alicyclobacillus acidoterrestris DSM 3922T, a taint-producing strain.</title>
        <authorList>
            <person name="Leonardo I.C."/>
            <person name="Barreto Crespo M.T."/>
            <person name="Gaspar F.B."/>
        </authorList>
    </citation>
    <scope>NUCLEOTIDE SEQUENCE [LARGE SCALE GENOMIC DNA]</scope>
    <source>
        <strain evidence="3">DSM 3922</strain>
    </source>
</reference>
<dbReference type="Proteomes" id="UP000829401">
    <property type="component" value="Chromosome"/>
</dbReference>
<dbReference type="PANTHER" id="PTHR33542:SF3">
    <property type="entry name" value="SIROHYDROCHLORIN FERROCHELATASE, CHLOROPLASTIC"/>
    <property type="match status" value="1"/>
</dbReference>
<feature type="region of interest" description="Disordered" evidence="1">
    <location>
        <begin position="273"/>
        <end position="316"/>
    </location>
</feature>
<protein>
    <submittedName>
        <fullName evidence="2">Sirohydrochlorin chelatase</fullName>
    </submittedName>
</protein>
<feature type="compositionally biased region" description="Basic residues" evidence="1">
    <location>
        <begin position="273"/>
        <end position="290"/>
    </location>
</feature>
<dbReference type="RefSeq" id="WP_021298342.1">
    <property type="nucleotide sequence ID" value="NZ_AURB01000184.1"/>
</dbReference>
<proteinExistence type="predicted"/>
<dbReference type="InterPro" id="IPR002762">
    <property type="entry name" value="CbiX-like"/>
</dbReference>
<organism evidence="2 3">
    <name type="scientific">Alicyclobacillus acidoterrestris (strain ATCC 49025 / DSM 3922 / CIP 106132 / NCIMB 13137 / GD3B)</name>
    <dbReference type="NCBI Taxonomy" id="1356854"/>
    <lineage>
        <taxon>Bacteria</taxon>
        <taxon>Bacillati</taxon>
        <taxon>Bacillota</taxon>
        <taxon>Bacilli</taxon>
        <taxon>Bacillales</taxon>
        <taxon>Alicyclobacillaceae</taxon>
        <taxon>Alicyclobacillus</taxon>
    </lineage>
</organism>
<evidence type="ECO:0000313" key="2">
    <source>
        <dbReference type="EMBL" id="UNO49586.1"/>
    </source>
</evidence>
<dbReference type="EMBL" id="CP080467">
    <property type="protein sequence ID" value="UNO49586.1"/>
    <property type="molecule type" value="Genomic_DNA"/>
</dbReference>
<dbReference type="STRING" id="1356854.N007_15865"/>
<dbReference type="InterPro" id="IPR050963">
    <property type="entry name" value="Sirohydro_Cobaltochel/CbiX"/>
</dbReference>
<dbReference type="Pfam" id="PF01903">
    <property type="entry name" value="CbiX"/>
    <property type="match status" value="2"/>
</dbReference>
<evidence type="ECO:0000313" key="3">
    <source>
        <dbReference type="Proteomes" id="UP000829401"/>
    </source>
</evidence>
<evidence type="ECO:0000256" key="1">
    <source>
        <dbReference type="SAM" id="MobiDB-lite"/>
    </source>
</evidence>
<dbReference type="AlphaFoldDB" id="T0BDY4"/>
<dbReference type="CDD" id="cd03416">
    <property type="entry name" value="CbiX_SirB_N"/>
    <property type="match status" value="1"/>
</dbReference>
<dbReference type="GO" id="GO:0016829">
    <property type="term" value="F:lyase activity"/>
    <property type="evidence" value="ECO:0007669"/>
    <property type="project" value="InterPro"/>
</dbReference>
<accession>A0A9E6ZM90</accession>